<dbReference type="Gene3D" id="2.60.120.200">
    <property type="match status" value="1"/>
</dbReference>
<keyword evidence="1" id="KW-0732">Signal</keyword>
<dbReference type="EMBL" id="JACIER010000002">
    <property type="protein sequence ID" value="MBB4043050.1"/>
    <property type="molecule type" value="Genomic_DNA"/>
</dbReference>
<evidence type="ECO:0000313" key="3">
    <source>
        <dbReference type="Proteomes" id="UP000560658"/>
    </source>
</evidence>
<dbReference type="AlphaFoldDB" id="A0A840CT25"/>
<sequence>MKTRKWPFVFMAFLTVLTFSSCQDWGESDPPAGNQIFPTLEKVASLTFDEELIPEEIQTFAYEGGETPTLATDDVHGQVLHLNNGYARISNPLNKVKIQNGVSLTFWMKQSSTPKADSVEKPEQDVKGALFSFQNENGTQRMFFTANGWLNYEGVDGSYEDNNPSDYKTGLMSADEWHYVAVKIRNNGYEIYVDGLKKIDKEVSGFDFNKIIKFMGAVPYIYIGYGSDTPTQEWYIDDLTIYRNQITNNEIKVPGTGGGEEENNYILVGNKDYTTGWWSTFSDVVSMKGNQTIHYGFYNYTNGANNWNNWIVVLSNGKAPGAAGYAEYFVLRADAYGWSGGTSYPGDGPNITHNFNFDTFKTDMQGAYVDMTIKRTDNRIDLVAKITTKTGLTYNYSFYYVGEMEETVGAFLTCEGSYLEIVPETVYAGESYAAGSYRVGPADCSAGWWAYFSKLSVITGNTPSPFVHTFYNYTNGINNWNNWLLVITNGKDRDEAGYAEHLVLRADGFGWGDAYVAANIAHTYNWDTFREQMNGAYCTILLNRTGTRLDLTIKVVTASGEKLGDYTYYTEGITTNNIGIFLLVDGASLDIRTVGYYPFLNKE</sequence>
<feature type="chain" id="PRO_5032808089" description="Concanavalin A-like lectin/glucanases superfamily protein" evidence="1">
    <location>
        <begin position="23"/>
        <end position="603"/>
    </location>
</feature>
<name>A0A840CT25_9BACE</name>
<evidence type="ECO:0008006" key="4">
    <source>
        <dbReference type="Google" id="ProtNLM"/>
    </source>
</evidence>
<feature type="signal peptide" evidence="1">
    <location>
        <begin position="1"/>
        <end position="22"/>
    </location>
</feature>
<proteinExistence type="predicted"/>
<evidence type="ECO:0000313" key="2">
    <source>
        <dbReference type="EMBL" id="MBB4043050.1"/>
    </source>
</evidence>
<dbReference type="SUPFAM" id="SSF49899">
    <property type="entry name" value="Concanavalin A-like lectins/glucanases"/>
    <property type="match status" value="1"/>
</dbReference>
<dbReference type="PROSITE" id="PS51257">
    <property type="entry name" value="PROKAR_LIPOPROTEIN"/>
    <property type="match status" value="1"/>
</dbReference>
<dbReference type="RefSeq" id="WP_044164831.1">
    <property type="nucleotide sequence ID" value="NZ_JACIER010000002.1"/>
</dbReference>
<dbReference type="Proteomes" id="UP000560658">
    <property type="component" value="Unassembled WGS sequence"/>
</dbReference>
<dbReference type="InterPro" id="IPR013320">
    <property type="entry name" value="ConA-like_dom_sf"/>
</dbReference>
<protein>
    <recommendedName>
        <fullName evidence="4">Concanavalin A-like lectin/glucanases superfamily protein</fullName>
    </recommendedName>
</protein>
<dbReference type="Pfam" id="PF13385">
    <property type="entry name" value="Laminin_G_3"/>
    <property type="match status" value="1"/>
</dbReference>
<evidence type="ECO:0000256" key="1">
    <source>
        <dbReference type="SAM" id="SignalP"/>
    </source>
</evidence>
<accession>A0A840CT25</accession>
<keyword evidence="3" id="KW-1185">Reference proteome</keyword>
<organism evidence="2 3">
    <name type="scientific">Bacteroides reticulotermitis</name>
    <dbReference type="NCBI Taxonomy" id="1133319"/>
    <lineage>
        <taxon>Bacteria</taxon>
        <taxon>Pseudomonadati</taxon>
        <taxon>Bacteroidota</taxon>
        <taxon>Bacteroidia</taxon>
        <taxon>Bacteroidales</taxon>
        <taxon>Bacteroidaceae</taxon>
        <taxon>Bacteroides</taxon>
    </lineage>
</organism>
<comment type="caution">
    <text evidence="2">The sequence shown here is derived from an EMBL/GenBank/DDBJ whole genome shotgun (WGS) entry which is preliminary data.</text>
</comment>
<dbReference type="GO" id="GO:0004553">
    <property type="term" value="F:hydrolase activity, hydrolyzing O-glycosyl compounds"/>
    <property type="evidence" value="ECO:0007669"/>
    <property type="project" value="UniProtKB-ARBA"/>
</dbReference>
<dbReference type="GO" id="GO:0005975">
    <property type="term" value="P:carbohydrate metabolic process"/>
    <property type="evidence" value="ECO:0007669"/>
    <property type="project" value="UniProtKB-ARBA"/>
</dbReference>
<reference evidence="2" key="1">
    <citation type="submission" date="2020-08" db="EMBL/GenBank/DDBJ databases">
        <title>Genomic Encyclopedia of Type Strains, Phase IV (KMG-IV): sequencing the most valuable type-strain genomes for metagenomic binning, comparative biology and taxonomic classification.</title>
        <authorList>
            <person name="Goeker M."/>
        </authorList>
    </citation>
    <scope>NUCLEOTIDE SEQUENCE [LARGE SCALE GENOMIC DNA]</scope>
    <source>
        <strain evidence="2">DSM 105720</strain>
    </source>
</reference>
<gene>
    <name evidence="2" type="ORF">GGR06_000815</name>
</gene>